<evidence type="ECO:0000313" key="2">
    <source>
        <dbReference type="EMBL" id="KID86986.1"/>
    </source>
</evidence>
<feature type="region of interest" description="Disordered" evidence="1">
    <location>
        <begin position="315"/>
        <end position="361"/>
    </location>
</feature>
<feature type="region of interest" description="Disordered" evidence="1">
    <location>
        <begin position="141"/>
        <end position="165"/>
    </location>
</feature>
<feature type="compositionally biased region" description="Polar residues" evidence="1">
    <location>
        <begin position="345"/>
        <end position="361"/>
    </location>
</feature>
<dbReference type="OrthoDB" id="4937921at2759"/>
<comment type="caution">
    <text evidence="2">The sequence shown here is derived from an EMBL/GenBank/DDBJ whole genome shotgun (WGS) entry which is preliminary data.</text>
</comment>
<feature type="compositionally biased region" description="Basic and acidic residues" evidence="1">
    <location>
        <begin position="1"/>
        <end position="20"/>
    </location>
</feature>
<dbReference type="Proteomes" id="UP000031192">
    <property type="component" value="Unassembled WGS sequence"/>
</dbReference>
<proteinExistence type="predicted"/>
<dbReference type="AlphaFoldDB" id="A0A0B4HAZ5"/>
<reference evidence="2 3" key="1">
    <citation type="journal article" date="2014" name="Proc. Natl. Acad. Sci. U.S.A.">
        <title>Trajectory and genomic determinants of fungal-pathogen speciation and host adaptation.</title>
        <authorList>
            <person name="Hu X."/>
            <person name="Xiao G."/>
            <person name="Zheng P."/>
            <person name="Shang Y."/>
            <person name="Su Y."/>
            <person name="Zhang X."/>
            <person name="Liu X."/>
            <person name="Zhan S."/>
            <person name="St Leger R.J."/>
            <person name="Wang C."/>
        </authorList>
    </citation>
    <scope>NUCLEOTIDE SEQUENCE [LARGE SCALE GENOMIC DNA]</scope>
    <source>
        <strain evidence="2 3">ARSEF 977</strain>
    </source>
</reference>
<feature type="region of interest" description="Disordered" evidence="1">
    <location>
        <begin position="1"/>
        <end position="24"/>
    </location>
</feature>
<name>A0A0B4HAZ5_METGA</name>
<dbReference type="EMBL" id="AZNH01000018">
    <property type="protein sequence ID" value="KID86986.1"/>
    <property type="molecule type" value="Genomic_DNA"/>
</dbReference>
<sequence length="465" mass="53238">MDNSRIDNSERNNQVRDSRRQYKSRSLTNYSDSVLFCEQPEHKLDISRQGIVFRGRSPSPVRELGRHPRLYKERGGLDKLPAQTCIDAPLVTGERDSDEAVNLWLDGILTLEQTGRSTKQRDLVQEDDESPAVNNETFQAQGHEASTTDDNNHQILEPNHETTTMDNPAAAADVQFPIAWRTLFSPNEPGSKILHYIETTLWPHMNNETRRHFNARANPHRYLKFARTTVQPSNHAMTKHIYSGRGDKTKMQVDPEEPQALVLTIMALATWGDAKLRERNPTYLLICRHWPAELSALPKGRAPGIRFLTVRQRKTLDQEQGQRHQGEREPDIFTTEHQTTEQRATDQPTTGPHMTGTEQHTQITDCLKKGVQSLNNGATPHYLAEALVRIEQKIDWQNEVIIRQKEEMARQGIQIEKNSRRHDVLCRNVVGLYDILRLPIGFEGPRDSLSLFGEKSDDGMEDEQE</sequence>
<protein>
    <submittedName>
        <fullName evidence="2">Uncharacterized protein</fullName>
    </submittedName>
</protein>
<gene>
    <name evidence="2" type="ORF">MGU_05764</name>
</gene>
<evidence type="ECO:0000313" key="3">
    <source>
        <dbReference type="Proteomes" id="UP000031192"/>
    </source>
</evidence>
<feature type="compositionally biased region" description="Basic and acidic residues" evidence="1">
    <location>
        <begin position="315"/>
        <end position="331"/>
    </location>
</feature>
<accession>A0A0B4HAZ5</accession>
<evidence type="ECO:0000256" key="1">
    <source>
        <dbReference type="SAM" id="MobiDB-lite"/>
    </source>
</evidence>
<organism evidence="2 3">
    <name type="scientific">Metarhizium guizhouense (strain ARSEF 977)</name>
    <dbReference type="NCBI Taxonomy" id="1276136"/>
    <lineage>
        <taxon>Eukaryota</taxon>
        <taxon>Fungi</taxon>
        <taxon>Dikarya</taxon>
        <taxon>Ascomycota</taxon>
        <taxon>Pezizomycotina</taxon>
        <taxon>Sordariomycetes</taxon>
        <taxon>Hypocreomycetidae</taxon>
        <taxon>Hypocreales</taxon>
        <taxon>Clavicipitaceae</taxon>
        <taxon>Metarhizium</taxon>
    </lineage>
</organism>
<dbReference type="HOGENOM" id="CLU_588029_0_0_1"/>
<keyword evidence="3" id="KW-1185">Reference proteome</keyword>